<evidence type="ECO:0000313" key="3">
    <source>
        <dbReference type="Proteomes" id="UP000193685"/>
    </source>
</evidence>
<dbReference type="RefSeq" id="XP_040728383.1">
    <property type="nucleotide sequence ID" value="XM_040868461.1"/>
</dbReference>
<dbReference type="InterPro" id="IPR021858">
    <property type="entry name" value="Fun_TF"/>
</dbReference>
<evidence type="ECO:0000259" key="1">
    <source>
        <dbReference type="PROSITE" id="PS50048"/>
    </source>
</evidence>
<protein>
    <recommendedName>
        <fullName evidence="1">Zn(2)-C6 fungal-type domain-containing protein</fullName>
    </recommendedName>
</protein>
<dbReference type="InterPro" id="IPR001138">
    <property type="entry name" value="Zn2Cys6_DnaBD"/>
</dbReference>
<dbReference type="PANTHER" id="PTHR38111">
    <property type="entry name" value="ZN(2)-C6 FUNGAL-TYPE DOMAIN-CONTAINING PROTEIN-RELATED"/>
    <property type="match status" value="1"/>
</dbReference>
<dbReference type="InterPro" id="IPR036864">
    <property type="entry name" value="Zn2-C6_fun-type_DNA-bd_sf"/>
</dbReference>
<comment type="caution">
    <text evidence="2">The sequence shown here is derived from an EMBL/GenBank/DDBJ whole genome shotgun (WGS) entry which is preliminary data.</text>
</comment>
<feature type="domain" description="Zn(2)-C6 fungal-type" evidence="1">
    <location>
        <begin position="6"/>
        <end position="36"/>
    </location>
</feature>
<dbReference type="Pfam" id="PF00172">
    <property type="entry name" value="Zn_clus"/>
    <property type="match status" value="1"/>
</dbReference>
<dbReference type="GO" id="GO:0000981">
    <property type="term" value="F:DNA-binding transcription factor activity, RNA polymerase II-specific"/>
    <property type="evidence" value="ECO:0007669"/>
    <property type="project" value="InterPro"/>
</dbReference>
<accession>A0A1Y2FV68</accession>
<reference evidence="2 3" key="1">
    <citation type="submission" date="2016-07" db="EMBL/GenBank/DDBJ databases">
        <title>Pervasive Adenine N6-methylation of Active Genes in Fungi.</title>
        <authorList>
            <consortium name="DOE Joint Genome Institute"/>
            <person name="Mondo S.J."/>
            <person name="Dannebaum R.O."/>
            <person name="Kuo R.C."/>
            <person name="Labutti K."/>
            <person name="Haridas S."/>
            <person name="Kuo A."/>
            <person name="Salamov A."/>
            <person name="Ahrendt S.R."/>
            <person name="Lipzen A."/>
            <person name="Sullivan W."/>
            <person name="Andreopoulos W.B."/>
            <person name="Clum A."/>
            <person name="Lindquist E."/>
            <person name="Daum C."/>
            <person name="Ramamoorthy G.K."/>
            <person name="Gryganskyi A."/>
            <person name="Culley D."/>
            <person name="Magnuson J.K."/>
            <person name="James T.Y."/>
            <person name="O'Malley M.A."/>
            <person name="Stajich J.E."/>
            <person name="Spatafora J.W."/>
            <person name="Visel A."/>
            <person name="Grigoriev I.V."/>
        </authorList>
    </citation>
    <scope>NUCLEOTIDE SEQUENCE [LARGE SCALE GENOMIC DNA]</scope>
    <source>
        <strain evidence="2 3">12-1054</strain>
    </source>
</reference>
<dbReference type="PANTHER" id="PTHR38111:SF2">
    <property type="entry name" value="FINGER DOMAIN PROTEIN, PUTATIVE (AFU_ORTHOLOGUE AFUA_1G01560)-RELATED"/>
    <property type="match status" value="1"/>
</dbReference>
<dbReference type="PROSITE" id="PS50048">
    <property type="entry name" value="ZN2_CY6_FUNGAL_2"/>
    <property type="match status" value="1"/>
</dbReference>
<dbReference type="CDD" id="cd00067">
    <property type="entry name" value="GAL4"/>
    <property type="match status" value="1"/>
</dbReference>
<dbReference type="GO" id="GO:0008270">
    <property type="term" value="F:zinc ion binding"/>
    <property type="evidence" value="ECO:0007669"/>
    <property type="project" value="InterPro"/>
</dbReference>
<dbReference type="EMBL" id="MCFI01000001">
    <property type="protein sequence ID" value="ORY87888.1"/>
    <property type="molecule type" value="Genomic_DNA"/>
</dbReference>
<keyword evidence="3" id="KW-1185">Reference proteome</keyword>
<name>A0A1Y2FV68_PROLT</name>
<dbReference type="SMART" id="SM00066">
    <property type="entry name" value="GAL4"/>
    <property type="match status" value="1"/>
</dbReference>
<dbReference type="Pfam" id="PF11951">
    <property type="entry name" value="Fungal_trans_2"/>
    <property type="match status" value="1"/>
</dbReference>
<organism evidence="2 3">
    <name type="scientific">Protomyces lactucae-debilis</name>
    <dbReference type="NCBI Taxonomy" id="2754530"/>
    <lineage>
        <taxon>Eukaryota</taxon>
        <taxon>Fungi</taxon>
        <taxon>Dikarya</taxon>
        <taxon>Ascomycota</taxon>
        <taxon>Taphrinomycotina</taxon>
        <taxon>Taphrinomycetes</taxon>
        <taxon>Taphrinales</taxon>
        <taxon>Protomycetaceae</taxon>
        <taxon>Protomyces</taxon>
    </lineage>
</organism>
<dbReference type="AlphaFoldDB" id="A0A1Y2FV68"/>
<evidence type="ECO:0000313" key="2">
    <source>
        <dbReference type="EMBL" id="ORY87888.1"/>
    </source>
</evidence>
<dbReference type="GeneID" id="63785060"/>
<dbReference type="PROSITE" id="PS00463">
    <property type="entry name" value="ZN2_CY6_FUNGAL_1"/>
    <property type="match status" value="1"/>
</dbReference>
<dbReference type="Gene3D" id="4.10.240.10">
    <property type="entry name" value="Zn(2)-C6 fungal-type DNA-binding domain"/>
    <property type="match status" value="1"/>
</dbReference>
<proteinExistence type="predicted"/>
<gene>
    <name evidence="2" type="ORF">BCR37DRAFT_375840</name>
</gene>
<sequence length="543" mass="59855">MRASHSCQSCSRRKRKCDLKKPGCSRCLKLKIPCHWPDSVRLATYQQQQHESDWMQSLLVKMQGVRRPLETVKMHQMAGLWWPLPQQQNNVHSGQHGQVLDILSTEASELLSSDAWLTVPIPQRQDSLVSIMSEQTPDWLFIEDSQSPAQASSPDFFTSSIQETHPSNSLLPSIKHKRDACIDVFFTCFCTEMGFLPSTLAWKQLLPSIMASAAGVRDAIAAVGGLYAHKRVKGQGKATDAMGYYAASVHALQKALTPSHASEKVGVPGVDAMVGIAILMIFELMSGNREGYAAHVSALASMLQQLGPAACRTGIPALLFASILKPEQDTALISGRDTFLANDDWLALAQAQFPGAVSKFCRLFAVSARVMARENAFKQQVLTCFAAGLPVPVSLPEARRANEEKAMSCLSQLRESLATVERMQLFNPSPSDYAWPRLSASPFLPSIRAKYVQLTGFYPMMAALIVKLDACFDRHSAETEVLARKCVMLSQDVICRGGEPGVLVRQITPLMLVQPFLFKAEEKAWLSELRGMMDEQGFAIARP</sequence>
<dbReference type="InterPro" id="IPR053178">
    <property type="entry name" value="Osmoadaptation_assoc"/>
</dbReference>
<dbReference type="SUPFAM" id="SSF57701">
    <property type="entry name" value="Zn2/Cys6 DNA-binding domain"/>
    <property type="match status" value="1"/>
</dbReference>
<dbReference type="OrthoDB" id="4356994at2759"/>
<dbReference type="Proteomes" id="UP000193685">
    <property type="component" value="Unassembled WGS sequence"/>
</dbReference>